<proteinExistence type="inferred from homology"/>
<evidence type="ECO:0000256" key="3">
    <source>
        <dbReference type="ARBA" id="ARBA00023274"/>
    </source>
</evidence>
<reference evidence="7" key="1">
    <citation type="submission" date="2012-07" db="EMBL/GenBank/DDBJ databases">
        <title>Genome of the Chinese tree shrew, a rising model animal genetically related to primates.</title>
        <authorList>
            <person name="Zhang G."/>
            <person name="Fan Y."/>
            <person name="Yao Y."/>
            <person name="Huang Z."/>
        </authorList>
    </citation>
    <scope>NUCLEOTIDE SEQUENCE [LARGE SCALE GENOMIC DNA]</scope>
</reference>
<organism evidence="6 7">
    <name type="scientific">Tupaia chinensis</name>
    <name type="common">Chinese tree shrew</name>
    <name type="synonym">Tupaia belangeri chinensis</name>
    <dbReference type="NCBI Taxonomy" id="246437"/>
    <lineage>
        <taxon>Eukaryota</taxon>
        <taxon>Metazoa</taxon>
        <taxon>Chordata</taxon>
        <taxon>Craniata</taxon>
        <taxon>Vertebrata</taxon>
        <taxon>Euteleostomi</taxon>
        <taxon>Mammalia</taxon>
        <taxon>Eutheria</taxon>
        <taxon>Euarchontoglires</taxon>
        <taxon>Scandentia</taxon>
        <taxon>Tupaiidae</taxon>
        <taxon>Tupaia</taxon>
    </lineage>
</organism>
<dbReference type="GO" id="GO:0003735">
    <property type="term" value="F:structural constituent of ribosome"/>
    <property type="evidence" value="ECO:0007669"/>
    <property type="project" value="InterPro"/>
</dbReference>
<name>L9KRS2_TUPCH</name>
<dbReference type="GO" id="GO:0006412">
    <property type="term" value="P:translation"/>
    <property type="evidence" value="ECO:0007669"/>
    <property type="project" value="InterPro"/>
</dbReference>
<dbReference type="AlphaFoldDB" id="L9KRS2"/>
<accession>L9KRS2</accession>
<evidence type="ECO:0000313" key="7">
    <source>
        <dbReference type="Proteomes" id="UP000011518"/>
    </source>
</evidence>
<dbReference type="SMART" id="SM01405">
    <property type="entry name" value="Ribosomal_S6e"/>
    <property type="match status" value="1"/>
</dbReference>
<evidence type="ECO:0000256" key="2">
    <source>
        <dbReference type="ARBA" id="ARBA00022980"/>
    </source>
</evidence>
<protein>
    <recommendedName>
        <fullName evidence="4">Small ribosomal subunit protein eS6</fullName>
    </recommendedName>
    <alternativeName>
        <fullName evidence="5">40S ribosomal protein S6</fullName>
    </alternativeName>
</protein>
<dbReference type="Proteomes" id="UP000011518">
    <property type="component" value="Unassembled WGS sequence"/>
</dbReference>
<dbReference type="GO" id="GO:1990904">
    <property type="term" value="C:ribonucleoprotein complex"/>
    <property type="evidence" value="ECO:0007669"/>
    <property type="project" value="UniProtKB-KW"/>
</dbReference>
<evidence type="ECO:0000313" key="6">
    <source>
        <dbReference type="EMBL" id="ELW63887.1"/>
    </source>
</evidence>
<keyword evidence="2 6" id="KW-0689">Ribosomal protein</keyword>
<gene>
    <name evidence="6" type="ORF">TREES_T100007730</name>
</gene>
<dbReference type="STRING" id="246437.L9KRS2"/>
<evidence type="ECO:0000256" key="1">
    <source>
        <dbReference type="ARBA" id="ARBA00009312"/>
    </source>
</evidence>
<dbReference type="InterPro" id="IPR001377">
    <property type="entry name" value="Ribosomal_eS6"/>
</dbReference>
<comment type="similarity">
    <text evidence="1">Belongs to the eukaryotic ribosomal protein eS6 family.</text>
</comment>
<dbReference type="GO" id="GO:0005840">
    <property type="term" value="C:ribosome"/>
    <property type="evidence" value="ECO:0007669"/>
    <property type="project" value="UniProtKB-KW"/>
</dbReference>
<reference evidence="7" key="2">
    <citation type="journal article" date="2013" name="Nat. Commun.">
        <title>Genome of the Chinese tree shrew.</title>
        <authorList>
            <person name="Fan Y."/>
            <person name="Huang Z.Y."/>
            <person name="Cao C.C."/>
            <person name="Chen C.S."/>
            <person name="Chen Y.X."/>
            <person name="Fan D.D."/>
            <person name="He J."/>
            <person name="Hou H.L."/>
            <person name="Hu L."/>
            <person name="Hu X.T."/>
            <person name="Jiang X.T."/>
            <person name="Lai R."/>
            <person name="Lang Y.S."/>
            <person name="Liang B."/>
            <person name="Liao S.G."/>
            <person name="Mu D."/>
            <person name="Ma Y.Y."/>
            <person name="Niu Y.Y."/>
            <person name="Sun X.Q."/>
            <person name="Xia J.Q."/>
            <person name="Xiao J."/>
            <person name="Xiong Z.Q."/>
            <person name="Xu L."/>
            <person name="Yang L."/>
            <person name="Zhang Y."/>
            <person name="Zhao W."/>
            <person name="Zhao X.D."/>
            <person name="Zheng Y.T."/>
            <person name="Zhou J.M."/>
            <person name="Zhu Y.B."/>
            <person name="Zhang G.J."/>
            <person name="Wang J."/>
            <person name="Yao Y.G."/>
        </authorList>
    </citation>
    <scope>NUCLEOTIDE SEQUENCE [LARGE SCALE GENOMIC DNA]</scope>
</reference>
<evidence type="ECO:0000256" key="4">
    <source>
        <dbReference type="ARBA" id="ARBA00035278"/>
    </source>
</evidence>
<keyword evidence="3" id="KW-0687">Ribonucleoprotein</keyword>
<sequence>MKLNISFPATGCEKLIEVDNERKLSTFYEKCMATEVAADALGGRMEGLCSLNQQWKQQTRFLHEAGHLDPQPCPPATEEETFLLQTKENWRKKAQICSGLHCGC</sequence>
<dbReference type="Pfam" id="PF01092">
    <property type="entry name" value="Ribosomal_S6e"/>
    <property type="match status" value="1"/>
</dbReference>
<dbReference type="InParanoid" id="L9KRS2"/>
<dbReference type="EMBL" id="KB320758">
    <property type="protein sequence ID" value="ELW63887.1"/>
    <property type="molecule type" value="Genomic_DNA"/>
</dbReference>
<keyword evidence="7" id="KW-1185">Reference proteome</keyword>
<dbReference type="PANTHER" id="PTHR11502">
    <property type="entry name" value="40S RIBOSOMAL PROTEIN S6"/>
    <property type="match status" value="1"/>
</dbReference>
<evidence type="ECO:0000256" key="5">
    <source>
        <dbReference type="ARBA" id="ARBA00035403"/>
    </source>
</evidence>